<dbReference type="CDD" id="cd00882">
    <property type="entry name" value="Ras_like_GTPase"/>
    <property type="match status" value="1"/>
</dbReference>
<gene>
    <name evidence="1" type="ORF">CUTER_01765</name>
</gene>
<dbReference type="GO" id="GO:0019843">
    <property type="term" value="F:rRNA binding"/>
    <property type="evidence" value="ECO:0007669"/>
    <property type="project" value="TreeGrafter"/>
</dbReference>
<dbReference type="GO" id="GO:0000028">
    <property type="term" value="P:ribosomal small subunit assembly"/>
    <property type="evidence" value="ECO:0007669"/>
    <property type="project" value="TreeGrafter"/>
</dbReference>
<dbReference type="Proteomes" id="UP000035548">
    <property type="component" value="Chromosome"/>
</dbReference>
<evidence type="ECO:0000313" key="1">
    <source>
        <dbReference type="EMBL" id="AKK10369.1"/>
    </source>
</evidence>
<protein>
    <submittedName>
        <fullName evidence="1">Dynamin family protein</fullName>
    </submittedName>
</protein>
<dbReference type="OrthoDB" id="207675at2"/>
<accession>A0A0G3HAK7</accession>
<dbReference type="GO" id="GO:0005525">
    <property type="term" value="F:GTP binding"/>
    <property type="evidence" value="ECO:0007669"/>
    <property type="project" value="InterPro"/>
</dbReference>
<proteinExistence type="predicted"/>
<keyword evidence="2" id="KW-1185">Reference proteome</keyword>
<dbReference type="InterPro" id="IPR027417">
    <property type="entry name" value="P-loop_NTPase"/>
</dbReference>
<dbReference type="STRING" id="1072256.CUTER_01765"/>
<dbReference type="InterPro" id="IPR005662">
    <property type="entry name" value="GTPase_Era-like"/>
</dbReference>
<sequence length="553" mass="58415">MRLRDGVDGVRLPLAPDAADEARAVVAQLDDYLLPRLHNLDAPLLAVVGGSTGAGKSALVNSVVGDHVTTSGVTRPTTRQPVLITHPDNEAWFSSPHVLPGLAREVGAAADPQASTLRVVTTSAIAPGLALLDAPDFDSIDAGNRQLAAQLLAAADLWVFVTTPARYADQLVWNFLHDAAARNIEVIVVLNRVDASAAASVPQDLRRMMTEAGLGEAPLITVAFDAEFTGLLPGTEQLKAHLQGLATDAAARRATAGRTAVGALRQLSRRVDSLAETRAEHEALAAELDASITALFDAAADSVIDATSDGKLLRTEVLSRWQDFVGTSDAARTLERWYSLAVDKIGAFFGGRPEPVREVATEIEQGLHTVIVDAGETAARRSVALLGAQAPRLREDGAAALAAGSPELPARAAELVRQWQAGLVAHIQDSAAGKRQRARFLSLGLNVLTVALMLVVFASSAGLTGAEFAIAGGSAVVGQKLLETVFGEEAVRRMARAAREDLENRVRELFAEEQARYTHVVEPLRLGTTAEELRQAAAASLADAHALLEDRDV</sequence>
<reference evidence="2" key="2">
    <citation type="submission" date="2015-05" db="EMBL/GenBank/DDBJ databases">
        <title>Complete genome sequence of Corynebacterium uterequi DSM 45634, isolated from the uterus of a maiden mare.</title>
        <authorList>
            <person name="Ruckert C."/>
            <person name="Albersmeier A."/>
            <person name="Winkler A."/>
            <person name="Tauch A."/>
        </authorList>
    </citation>
    <scope>NUCLEOTIDE SEQUENCE [LARGE SCALE GENOMIC DNA]</scope>
    <source>
        <strain evidence="2">DSM 45634</strain>
    </source>
</reference>
<dbReference type="PATRIC" id="fig|1072256.5.peg.342"/>
<dbReference type="KEGG" id="cut:CUTER_01765"/>
<name>A0A0G3HAK7_9CORY</name>
<dbReference type="AlphaFoldDB" id="A0A0G3HAK7"/>
<dbReference type="Gene3D" id="3.40.50.300">
    <property type="entry name" value="P-loop containing nucleotide triphosphate hydrolases"/>
    <property type="match status" value="1"/>
</dbReference>
<dbReference type="GO" id="GO:0043024">
    <property type="term" value="F:ribosomal small subunit binding"/>
    <property type="evidence" value="ECO:0007669"/>
    <property type="project" value="TreeGrafter"/>
</dbReference>
<organism evidence="1 2">
    <name type="scientific">Corynebacterium uterequi</name>
    <dbReference type="NCBI Taxonomy" id="1072256"/>
    <lineage>
        <taxon>Bacteria</taxon>
        <taxon>Bacillati</taxon>
        <taxon>Actinomycetota</taxon>
        <taxon>Actinomycetes</taxon>
        <taxon>Mycobacteriales</taxon>
        <taxon>Corynebacteriaceae</taxon>
        <taxon>Corynebacterium</taxon>
    </lineage>
</organism>
<reference evidence="1 2" key="1">
    <citation type="journal article" date="2015" name="Genome Announc.">
        <title>Virulence Factor Genes Detected in the Complete Genome Sequence of Corynebacterium uterequi DSM 45634, Isolated from the Uterus of a Maiden Mare.</title>
        <authorList>
            <person name="Ruckert C."/>
            <person name="Kriete M."/>
            <person name="Jaenicke S."/>
            <person name="Winkler A."/>
            <person name="Tauch A."/>
        </authorList>
    </citation>
    <scope>NUCLEOTIDE SEQUENCE [LARGE SCALE GENOMIC DNA]</scope>
    <source>
        <strain evidence="1 2">DSM 45634</strain>
    </source>
</reference>
<dbReference type="PANTHER" id="PTHR42698">
    <property type="entry name" value="GTPASE ERA"/>
    <property type="match status" value="1"/>
</dbReference>
<dbReference type="EMBL" id="CP011546">
    <property type="protein sequence ID" value="AKK10369.1"/>
    <property type="molecule type" value="Genomic_DNA"/>
</dbReference>
<dbReference type="PANTHER" id="PTHR42698:SF1">
    <property type="entry name" value="GTPASE ERA, MITOCHONDRIAL"/>
    <property type="match status" value="1"/>
</dbReference>
<evidence type="ECO:0000313" key="2">
    <source>
        <dbReference type="Proteomes" id="UP000035548"/>
    </source>
</evidence>
<dbReference type="GO" id="GO:0005829">
    <property type="term" value="C:cytosol"/>
    <property type="evidence" value="ECO:0007669"/>
    <property type="project" value="TreeGrafter"/>
</dbReference>
<dbReference type="SUPFAM" id="SSF52540">
    <property type="entry name" value="P-loop containing nucleoside triphosphate hydrolases"/>
    <property type="match status" value="1"/>
</dbReference>